<comment type="caution">
    <text evidence="9">The sequence shown here is derived from an EMBL/GenBank/DDBJ whole genome shotgun (WGS) entry which is preliminary data.</text>
</comment>
<keyword evidence="4" id="KW-0378">Hydrolase</keyword>
<feature type="compositionally biased region" description="Basic and acidic residues" evidence="7">
    <location>
        <begin position="154"/>
        <end position="169"/>
    </location>
</feature>
<dbReference type="CDD" id="cd09141">
    <property type="entry name" value="PLDc_vPLD1_2_yPLD_like_2"/>
    <property type="match status" value="1"/>
</dbReference>
<dbReference type="SMART" id="SM00155">
    <property type="entry name" value="PLDc"/>
    <property type="match status" value="1"/>
</dbReference>
<dbReference type="InterPro" id="IPR001736">
    <property type="entry name" value="PLipase_D/transphosphatidylase"/>
</dbReference>
<dbReference type="PANTHER" id="PTHR18896:SF76">
    <property type="entry name" value="PHOSPHOLIPASE"/>
    <property type="match status" value="1"/>
</dbReference>
<dbReference type="Gene3D" id="3.30.870.10">
    <property type="entry name" value="Endonuclease Chain A"/>
    <property type="match status" value="1"/>
</dbReference>
<evidence type="ECO:0000256" key="1">
    <source>
        <dbReference type="ARBA" id="ARBA00000798"/>
    </source>
</evidence>
<keyword evidence="5" id="KW-0442">Lipid degradation</keyword>
<dbReference type="EMBL" id="CAJVPY010003590">
    <property type="protein sequence ID" value="CAG8595693.1"/>
    <property type="molecule type" value="Genomic_DNA"/>
</dbReference>
<organism evidence="9 10">
    <name type="scientific">Dentiscutata erythropus</name>
    <dbReference type="NCBI Taxonomy" id="1348616"/>
    <lineage>
        <taxon>Eukaryota</taxon>
        <taxon>Fungi</taxon>
        <taxon>Fungi incertae sedis</taxon>
        <taxon>Mucoromycota</taxon>
        <taxon>Glomeromycotina</taxon>
        <taxon>Glomeromycetes</taxon>
        <taxon>Diversisporales</taxon>
        <taxon>Gigasporaceae</taxon>
        <taxon>Dentiscutata</taxon>
    </lineage>
</organism>
<gene>
    <name evidence="9" type="ORF">DERYTH_LOCUS7381</name>
</gene>
<dbReference type="PROSITE" id="PS50035">
    <property type="entry name" value="PLD"/>
    <property type="match status" value="1"/>
</dbReference>
<dbReference type="Pfam" id="PF13091">
    <property type="entry name" value="PLDc_2"/>
    <property type="match status" value="1"/>
</dbReference>
<evidence type="ECO:0000313" key="10">
    <source>
        <dbReference type="Proteomes" id="UP000789405"/>
    </source>
</evidence>
<evidence type="ECO:0000256" key="4">
    <source>
        <dbReference type="ARBA" id="ARBA00022801"/>
    </source>
</evidence>
<dbReference type="SUPFAM" id="SSF56024">
    <property type="entry name" value="Phospholipase D/nuclease"/>
    <property type="match status" value="1"/>
</dbReference>
<feature type="non-terminal residue" evidence="9">
    <location>
        <position position="1"/>
    </location>
</feature>
<evidence type="ECO:0000256" key="7">
    <source>
        <dbReference type="SAM" id="MobiDB-lite"/>
    </source>
</evidence>
<dbReference type="OrthoDB" id="14911at2759"/>
<keyword evidence="6" id="KW-0443">Lipid metabolism</keyword>
<dbReference type="AlphaFoldDB" id="A0A9N9CD61"/>
<dbReference type="Proteomes" id="UP000789405">
    <property type="component" value="Unassembled WGS sequence"/>
</dbReference>
<feature type="domain" description="PLD phosphodiesterase" evidence="8">
    <location>
        <begin position="209"/>
        <end position="236"/>
    </location>
</feature>
<keyword evidence="10" id="KW-1185">Reference proteome</keyword>
<accession>A0A9N9CD61</accession>
<dbReference type="GO" id="GO:0004630">
    <property type="term" value="F:phospholipase D activity"/>
    <property type="evidence" value="ECO:0007669"/>
    <property type="project" value="UniProtKB-EC"/>
</dbReference>
<dbReference type="InterPro" id="IPR025202">
    <property type="entry name" value="PLD-like_dom"/>
</dbReference>
<dbReference type="PANTHER" id="PTHR18896">
    <property type="entry name" value="PHOSPHOLIPASE D"/>
    <property type="match status" value="1"/>
</dbReference>
<evidence type="ECO:0000313" key="9">
    <source>
        <dbReference type="EMBL" id="CAG8595693.1"/>
    </source>
</evidence>
<feature type="region of interest" description="Disordered" evidence="7">
    <location>
        <begin position="140"/>
        <end position="201"/>
    </location>
</feature>
<dbReference type="GO" id="GO:0009395">
    <property type="term" value="P:phospholipid catabolic process"/>
    <property type="evidence" value="ECO:0007669"/>
    <property type="project" value="TreeGrafter"/>
</dbReference>
<proteinExistence type="predicted"/>
<protein>
    <recommendedName>
        <fullName evidence="2">phospholipase D</fullName>
        <ecNumber evidence="2">3.1.4.4</ecNumber>
    </recommendedName>
</protein>
<name>A0A9N9CD61_9GLOM</name>
<dbReference type="InterPro" id="IPR015679">
    <property type="entry name" value="PLipase_D_fam"/>
</dbReference>
<evidence type="ECO:0000256" key="2">
    <source>
        <dbReference type="ARBA" id="ARBA00012027"/>
    </source>
</evidence>
<evidence type="ECO:0000256" key="3">
    <source>
        <dbReference type="ARBA" id="ARBA00022737"/>
    </source>
</evidence>
<dbReference type="EC" id="3.1.4.4" evidence="2"/>
<evidence type="ECO:0000256" key="6">
    <source>
        <dbReference type="ARBA" id="ARBA00023098"/>
    </source>
</evidence>
<comment type="catalytic activity">
    <reaction evidence="1">
        <text>a 1,2-diacyl-sn-glycero-3-phosphocholine + H2O = a 1,2-diacyl-sn-glycero-3-phosphate + choline + H(+)</text>
        <dbReference type="Rhea" id="RHEA:14445"/>
        <dbReference type="ChEBI" id="CHEBI:15354"/>
        <dbReference type="ChEBI" id="CHEBI:15377"/>
        <dbReference type="ChEBI" id="CHEBI:15378"/>
        <dbReference type="ChEBI" id="CHEBI:57643"/>
        <dbReference type="ChEBI" id="CHEBI:58608"/>
        <dbReference type="EC" id="3.1.4.4"/>
    </reaction>
</comment>
<sequence>AIWSSGIKVESSIYSAYQHLIRNAKHFIYIENQFFVTSTEDDPNYIVKNRIGKSIVERIIKAHQDGEKFRVIVIMPLLPGFEADLNSGDAGTIRMVMHWQYVSICRGGKSILDKIRQADIDPENYISFFALRGYDKIKNKEHNRSVPNGSIKNKQNETSDESRPSHNDDISTDSYSDEQTKTSLRGIRGEPGMPASMVDSDPKHTYVTEEIYIHSKLMIVDDKYVIIGSANINDRSQLGDRDSEIAILVEDKQTVPSRMNGQKYEASKFAYTLRSNLFKEFLGLIEPQAHATITKSSLPPIQPDVLKELLHDRDSSSTSILDEITTNSEHNHPTKEDLVVMDPLQYEEFVPNPTVVDKGHVAINYNVKTKLENIRGQLVTFPLHFLESENLMKSVMLGGFTPNEIFT</sequence>
<reference evidence="9" key="1">
    <citation type="submission" date="2021-06" db="EMBL/GenBank/DDBJ databases">
        <authorList>
            <person name="Kallberg Y."/>
            <person name="Tangrot J."/>
            <person name="Rosling A."/>
        </authorList>
    </citation>
    <scope>NUCLEOTIDE SEQUENCE</scope>
    <source>
        <strain evidence="9">MA453B</strain>
    </source>
</reference>
<evidence type="ECO:0000256" key="5">
    <source>
        <dbReference type="ARBA" id="ARBA00022963"/>
    </source>
</evidence>
<keyword evidence="3" id="KW-0677">Repeat</keyword>
<evidence type="ECO:0000259" key="8">
    <source>
        <dbReference type="PROSITE" id="PS50035"/>
    </source>
</evidence>